<protein>
    <recommendedName>
        <fullName evidence="5">Transcriptional regulator</fullName>
    </recommendedName>
</protein>
<organism evidence="2 4">
    <name type="scientific">Mastigocoleus testarum BC008</name>
    <dbReference type="NCBI Taxonomy" id="371196"/>
    <lineage>
        <taxon>Bacteria</taxon>
        <taxon>Bacillati</taxon>
        <taxon>Cyanobacteriota</taxon>
        <taxon>Cyanophyceae</taxon>
        <taxon>Nostocales</taxon>
        <taxon>Hapalosiphonaceae</taxon>
        <taxon>Mastigocoleus</taxon>
    </lineage>
</organism>
<gene>
    <name evidence="2" type="ORF">BC008_08915</name>
    <name evidence="3" type="ORF">BC008_15870</name>
</gene>
<evidence type="ECO:0008006" key="5">
    <source>
        <dbReference type="Google" id="ProtNLM"/>
    </source>
</evidence>
<dbReference type="GO" id="GO:0046872">
    <property type="term" value="F:metal ion binding"/>
    <property type="evidence" value="ECO:0007669"/>
    <property type="project" value="InterPro"/>
</dbReference>
<dbReference type="PANTHER" id="PTHR33677">
    <property type="entry name" value="TRANSCRIPTIONAL REPRESSOR FRMR-RELATED"/>
    <property type="match status" value="1"/>
</dbReference>
<feature type="compositionally biased region" description="Basic residues" evidence="1">
    <location>
        <begin position="35"/>
        <end position="51"/>
    </location>
</feature>
<dbReference type="EMBL" id="LMTZ01000160">
    <property type="protein sequence ID" value="KST62283.1"/>
    <property type="molecule type" value="Genomic_DNA"/>
</dbReference>
<dbReference type="GO" id="GO:0003677">
    <property type="term" value="F:DNA binding"/>
    <property type="evidence" value="ECO:0007669"/>
    <property type="project" value="InterPro"/>
</dbReference>
<dbReference type="CDD" id="cd10158">
    <property type="entry name" value="CsoR-like_DUF156_1"/>
    <property type="match status" value="1"/>
</dbReference>
<dbReference type="GO" id="GO:0045892">
    <property type="term" value="P:negative regulation of DNA-templated transcription"/>
    <property type="evidence" value="ECO:0007669"/>
    <property type="project" value="UniProtKB-ARBA"/>
</dbReference>
<reference evidence="2 4" key="1">
    <citation type="journal article" date="2015" name="Genome Announc.">
        <title>Draft Genome of the Euendolithic (true boring) Cyanobacterium Mastigocoleus testarum strain BC008.</title>
        <authorList>
            <person name="Guida B.S."/>
            <person name="Garcia-Pichel F."/>
        </authorList>
    </citation>
    <scope>NUCLEOTIDE SEQUENCE [LARGE SCALE GENOMIC DNA]</scope>
    <source>
        <strain evidence="2 4">BC008</strain>
    </source>
</reference>
<name>A0A0V7ZCV9_9CYAN</name>
<comment type="caution">
    <text evidence="2">The sequence shown here is derived from an EMBL/GenBank/DDBJ whole genome shotgun (WGS) entry which is preliminary data.</text>
</comment>
<proteinExistence type="predicted"/>
<feature type="region of interest" description="Disordered" evidence="1">
    <location>
        <begin position="1"/>
        <end position="69"/>
    </location>
</feature>
<evidence type="ECO:0000256" key="1">
    <source>
        <dbReference type="SAM" id="MobiDB-lite"/>
    </source>
</evidence>
<dbReference type="InterPro" id="IPR038390">
    <property type="entry name" value="Metal_Tscrpt_repr_sf"/>
</dbReference>
<feature type="compositionally biased region" description="Polar residues" evidence="1">
    <location>
        <begin position="1"/>
        <end position="16"/>
    </location>
</feature>
<dbReference type="Gene3D" id="1.20.58.1000">
    <property type="entry name" value="Metal-sensitive repressor, helix protomer"/>
    <property type="match status" value="1"/>
</dbReference>
<dbReference type="AlphaFoldDB" id="A0A0V7ZCV9"/>
<evidence type="ECO:0000313" key="2">
    <source>
        <dbReference type="EMBL" id="KST62283.1"/>
    </source>
</evidence>
<dbReference type="InterPro" id="IPR003735">
    <property type="entry name" value="Metal_Tscrpt_repr"/>
</dbReference>
<dbReference type="RefSeq" id="WP_027842550.1">
    <property type="nucleotide sequence ID" value="NZ_LMTZ01000128.1"/>
</dbReference>
<evidence type="ECO:0000313" key="4">
    <source>
        <dbReference type="Proteomes" id="UP000053372"/>
    </source>
</evidence>
<dbReference type="EMBL" id="LMTZ01000128">
    <property type="protein sequence ID" value="KST64120.1"/>
    <property type="molecule type" value="Genomic_DNA"/>
</dbReference>
<dbReference type="OrthoDB" id="9811244at2"/>
<keyword evidence="4" id="KW-1185">Reference proteome</keyword>
<accession>A0A0V7ZCV9</accession>
<evidence type="ECO:0000313" key="3">
    <source>
        <dbReference type="EMBL" id="KST64120.1"/>
    </source>
</evidence>
<sequence length="154" mass="17471">MNTTNRFSQESLSASEENSDVLGYDIKQENISKTQRNKTNKTNKNKIHKTQTHNTQNDTNHTHAHIHSEESLRRIVNRLSRIEGHVRGIKTMVQQSSPCPDVLLQIAAVRGALDRVARIVLDEHLTECIARAVDEGNIEVEIKELKAALDRFLP</sequence>
<dbReference type="PANTHER" id="PTHR33677:SF3">
    <property type="entry name" value="COPPER-SENSING TRANSCRIPTIONAL REPRESSOR RICR"/>
    <property type="match status" value="1"/>
</dbReference>
<dbReference type="Pfam" id="PF02583">
    <property type="entry name" value="Trns_repr_metal"/>
    <property type="match status" value="1"/>
</dbReference>
<dbReference type="Proteomes" id="UP000053372">
    <property type="component" value="Unassembled WGS sequence"/>
</dbReference>